<evidence type="ECO:0000313" key="2">
    <source>
        <dbReference type="Proteomes" id="UP000027222"/>
    </source>
</evidence>
<name>A0A067SEB7_GALM3</name>
<gene>
    <name evidence="1" type="ORF">GALMADRAFT_1208371</name>
</gene>
<reference evidence="2" key="1">
    <citation type="journal article" date="2014" name="Proc. Natl. Acad. Sci. U.S.A.">
        <title>Extensive sampling of basidiomycete genomes demonstrates inadequacy of the white-rot/brown-rot paradigm for wood decay fungi.</title>
        <authorList>
            <person name="Riley R."/>
            <person name="Salamov A.A."/>
            <person name="Brown D.W."/>
            <person name="Nagy L.G."/>
            <person name="Floudas D."/>
            <person name="Held B.W."/>
            <person name="Levasseur A."/>
            <person name="Lombard V."/>
            <person name="Morin E."/>
            <person name="Otillar R."/>
            <person name="Lindquist E.A."/>
            <person name="Sun H."/>
            <person name="LaButti K.M."/>
            <person name="Schmutz J."/>
            <person name="Jabbour D."/>
            <person name="Luo H."/>
            <person name="Baker S.E."/>
            <person name="Pisabarro A.G."/>
            <person name="Walton J.D."/>
            <person name="Blanchette R.A."/>
            <person name="Henrissat B."/>
            <person name="Martin F."/>
            <person name="Cullen D."/>
            <person name="Hibbett D.S."/>
            <person name="Grigoriev I.V."/>
        </authorList>
    </citation>
    <scope>NUCLEOTIDE SEQUENCE [LARGE SCALE GENOMIC DNA]</scope>
    <source>
        <strain evidence="2">CBS 339.88</strain>
    </source>
</reference>
<dbReference type="AlphaFoldDB" id="A0A067SEB7"/>
<accession>A0A067SEB7</accession>
<evidence type="ECO:0000313" key="1">
    <source>
        <dbReference type="EMBL" id="KDR66074.1"/>
    </source>
</evidence>
<sequence>MTSKSVFFEDLLLDCDESCLNSTGDTSILSPTCYPTSSLPQSVPHSTSCSYALPRLRRHPSLFSQATVAQVTDHPQRRRGPTHPLNRIRSQNLSSFAVTGWFRETNSAAATPAPARYLPRDRNESRVKVDNLNSRF</sequence>
<dbReference type="HOGENOM" id="CLU_1875596_0_0_1"/>
<keyword evidence="2" id="KW-1185">Reference proteome</keyword>
<dbReference type="EMBL" id="KL142427">
    <property type="protein sequence ID" value="KDR66074.1"/>
    <property type="molecule type" value="Genomic_DNA"/>
</dbReference>
<organism evidence="1 2">
    <name type="scientific">Galerina marginata (strain CBS 339.88)</name>
    <dbReference type="NCBI Taxonomy" id="685588"/>
    <lineage>
        <taxon>Eukaryota</taxon>
        <taxon>Fungi</taxon>
        <taxon>Dikarya</taxon>
        <taxon>Basidiomycota</taxon>
        <taxon>Agaricomycotina</taxon>
        <taxon>Agaricomycetes</taxon>
        <taxon>Agaricomycetidae</taxon>
        <taxon>Agaricales</taxon>
        <taxon>Agaricineae</taxon>
        <taxon>Strophariaceae</taxon>
        <taxon>Galerina</taxon>
    </lineage>
</organism>
<protein>
    <submittedName>
        <fullName evidence="1">Uncharacterized protein</fullName>
    </submittedName>
</protein>
<dbReference type="Proteomes" id="UP000027222">
    <property type="component" value="Unassembled WGS sequence"/>
</dbReference>
<proteinExistence type="predicted"/>